<dbReference type="AlphaFoldDB" id="A0AAW0CRA3"/>
<dbReference type="Proteomes" id="UP001383192">
    <property type="component" value="Unassembled WGS sequence"/>
</dbReference>
<dbReference type="EMBL" id="JAYKXP010000033">
    <property type="protein sequence ID" value="KAK7041644.1"/>
    <property type="molecule type" value="Genomic_DNA"/>
</dbReference>
<reference evidence="1 2" key="1">
    <citation type="submission" date="2024-01" db="EMBL/GenBank/DDBJ databases">
        <title>A draft genome for a cacao thread blight-causing isolate of Paramarasmius palmivorus.</title>
        <authorList>
            <person name="Baruah I.K."/>
            <person name="Bukari Y."/>
            <person name="Amoako-Attah I."/>
            <person name="Meinhardt L.W."/>
            <person name="Bailey B.A."/>
            <person name="Cohen S.P."/>
        </authorList>
    </citation>
    <scope>NUCLEOTIDE SEQUENCE [LARGE SCALE GENOMIC DNA]</scope>
    <source>
        <strain evidence="1 2">GH-12</strain>
    </source>
</reference>
<evidence type="ECO:0000313" key="1">
    <source>
        <dbReference type="EMBL" id="KAK7041644.1"/>
    </source>
</evidence>
<protein>
    <submittedName>
        <fullName evidence="1">Uncharacterized protein</fullName>
    </submittedName>
</protein>
<comment type="caution">
    <text evidence="1">The sequence shown here is derived from an EMBL/GenBank/DDBJ whole genome shotgun (WGS) entry which is preliminary data.</text>
</comment>
<name>A0AAW0CRA3_9AGAR</name>
<organism evidence="1 2">
    <name type="scientific">Paramarasmius palmivorus</name>
    <dbReference type="NCBI Taxonomy" id="297713"/>
    <lineage>
        <taxon>Eukaryota</taxon>
        <taxon>Fungi</taxon>
        <taxon>Dikarya</taxon>
        <taxon>Basidiomycota</taxon>
        <taxon>Agaricomycotina</taxon>
        <taxon>Agaricomycetes</taxon>
        <taxon>Agaricomycetidae</taxon>
        <taxon>Agaricales</taxon>
        <taxon>Marasmiineae</taxon>
        <taxon>Marasmiaceae</taxon>
        <taxon>Paramarasmius</taxon>
    </lineage>
</organism>
<evidence type="ECO:0000313" key="2">
    <source>
        <dbReference type="Proteomes" id="UP001383192"/>
    </source>
</evidence>
<gene>
    <name evidence="1" type="ORF">VNI00_009250</name>
</gene>
<proteinExistence type="predicted"/>
<accession>A0AAW0CRA3</accession>
<keyword evidence="2" id="KW-1185">Reference proteome</keyword>
<sequence>MQDIASFEAQILTLKDKIRGLKWKRERFQSLKAPIRSLPSEILAKVLLYELRGDARRGSHFRTIKLGLITFDPTLPPSKILMKHIHYSRDALLQLGITACYKETPQSLSPLLDVQHRWGSLSFTSLFVPYRKPLEYFQFCSSESRLAVLLNHLRTII</sequence>